<evidence type="ECO:0000313" key="1">
    <source>
        <dbReference type="EMBL" id="KAL0016601.1"/>
    </source>
</evidence>
<keyword evidence="2" id="KW-1185">Reference proteome</keyword>
<sequence>MVNRGKQKEIATSGAQSFAQISDDMAKANGVPVERADVYLKVYRRRDGTGVMPRVQENINRIVELLRQPGMRLRGEPGSGVLWPKDDVYARVLGPERLGCVRGVGLGITPSGRSATNAL</sequence>
<organism evidence="1 2">
    <name type="scientific">Lithocarpus litseifolius</name>
    <dbReference type="NCBI Taxonomy" id="425828"/>
    <lineage>
        <taxon>Eukaryota</taxon>
        <taxon>Viridiplantae</taxon>
        <taxon>Streptophyta</taxon>
        <taxon>Embryophyta</taxon>
        <taxon>Tracheophyta</taxon>
        <taxon>Spermatophyta</taxon>
        <taxon>Magnoliopsida</taxon>
        <taxon>eudicotyledons</taxon>
        <taxon>Gunneridae</taxon>
        <taxon>Pentapetalae</taxon>
        <taxon>rosids</taxon>
        <taxon>fabids</taxon>
        <taxon>Fagales</taxon>
        <taxon>Fagaceae</taxon>
        <taxon>Lithocarpus</taxon>
    </lineage>
</organism>
<comment type="caution">
    <text evidence="1">The sequence shown here is derived from an EMBL/GenBank/DDBJ whole genome shotgun (WGS) entry which is preliminary data.</text>
</comment>
<reference evidence="1 2" key="1">
    <citation type="submission" date="2024-01" db="EMBL/GenBank/DDBJ databases">
        <title>A telomere-to-telomere, gap-free genome of sweet tea (Lithocarpus litseifolius).</title>
        <authorList>
            <person name="Zhou J."/>
        </authorList>
    </citation>
    <scope>NUCLEOTIDE SEQUENCE [LARGE SCALE GENOMIC DNA]</scope>
    <source>
        <strain evidence="1">Zhou-2022a</strain>
        <tissue evidence="1">Leaf</tissue>
    </source>
</reference>
<protein>
    <submittedName>
        <fullName evidence="1">Uncharacterized protein</fullName>
    </submittedName>
</protein>
<dbReference type="EMBL" id="JAZDWU010000001">
    <property type="protein sequence ID" value="KAL0016601.1"/>
    <property type="molecule type" value="Genomic_DNA"/>
</dbReference>
<name>A0AAW2E1N3_9ROSI</name>
<dbReference type="AlphaFoldDB" id="A0AAW2E1N3"/>
<proteinExistence type="predicted"/>
<gene>
    <name evidence="1" type="ORF">SO802_003670</name>
</gene>
<evidence type="ECO:0000313" key="2">
    <source>
        <dbReference type="Proteomes" id="UP001459277"/>
    </source>
</evidence>
<dbReference type="InterPro" id="IPR004252">
    <property type="entry name" value="Probable_transposase_24"/>
</dbReference>
<dbReference type="Proteomes" id="UP001459277">
    <property type="component" value="Unassembled WGS sequence"/>
</dbReference>
<accession>A0AAW2E1N3</accession>
<dbReference type="Pfam" id="PF03004">
    <property type="entry name" value="Transposase_24"/>
    <property type="match status" value="1"/>
</dbReference>